<dbReference type="AlphaFoldDB" id="A0A3F3PTA6"/>
<name>A0A3F3PTA6_9EURO</name>
<dbReference type="EMBL" id="KZ852062">
    <property type="protein sequence ID" value="RDH30177.1"/>
    <property type="molecule type" value="Genomic_DNA"/>
</dbReference>
<sequence length="55" mass="6026">MSLGQEWYHWGYQILSLRLALALSGSTLGLAPTVTIVRGESLEALILSSKRVKNP</sequence>
<dbReference type="GeneID" id="38135675"/>
<reference evidence="1 2" key="1">
    <citation type="submission" date="2018-07" db="EMBL/GenBank/DDBJ databases">
        <title>The genomes of Aspergillus section Nigri reveals drivers in fungal speciation.</title>
        <authorList>
            <consortium name="DOE Joint Genome Institute"/>
            <person name="Vesth T.C."/>
            <person name="Nybo J."/>
            <person name="Theobald S."/>
            <person name="Brandl J."/>
            <person name="Frisvad J.C."/>
            <person name="Nielsen K.F."/>
            <person name="Lyhne E.K."/>
            <person name="Kogle M.E."/>
            <person name="Kuo A."/>
            <person name="Riley R."/>
            <person name="Clum A."/>
            <person name="Nolan M."/>
            <person name="Lipzen A."/>
            <person name="Salamov A."/>
            <person name="Henrissat B."/>
            <person name="Wiebenga A."/>
            <person name="De vries R.P."/>
            <person name="Grigoriev I.V."/>
            <person name="Mortensen U.H."/>
            <person name="Andersen M.R."/>
            <person name="Baker S.E."/>
        </authorList>
    </citation>
    <scope>NUCLEOTIDE SEQUENCE [LARGE SCALE GENOMIC DNA]</scope>
    <source>
        <strain evidence="1 2">CBS 139.54b</strain>
    </source>
</reference>
<evidence type="ECO:0000313" key="1">
    <source>
        <dbReference type="EMBL" id="RDH30177.1"/>
    </source>
</evidence>
<gene>
    <name evidence="1" type="ORF">BDQ94DRAFT_149131</name>
</gene>
<proteinExistence type="predicted"/>
<dbReference type="Proteomes" id="UP000253729">
    <property type="component" value="Unassembled WGS sequence"/>
</dbReference>
<dbReference type="RefSeq" id="XP_026623199.1">
    <property type="nucleotide sequence ID" value="XM_026767319.1"/>
</dbReference>
<accession>A0A3F3PTA6</accession>
<keyword evidence="2" id="KW-1185">Reference proteome</keyword>
<organism evidence="1 2">
    <name type="scientific">Aspergillus welwitschiae</name>
    <dbReference type="NCBI Taxonomy" id="1341132"/>
    <lineage>
        <taxon>Eukaryota</taxon>
        <taxon>Fungi</taxon>
        <taxon>Dikarya</taxon>
        <taxon>Ascomycota</taxon>
        <taxon>Pezizomycotina</taxon>
        <taxon>Eurotiomycetes</taxon>
        <taxon>Eurotiomycetidae</taxon>
        <taxon>Eurotiales</taxon>
        <taxon>Aspergillaceae</taxon>
        <taxon>Aspergillus</taxon>
        <taxon>Aspergillus subgen. Circumdati</taxon>
    </lineage>
</organism>
<protein>
    <submittedName>
        <fullName evidence="1">Uncharacterized protein</fullName>
    </submittedName>
</protein>
<evidence type="ECO:0000313" key="2">
    <source>
        <dbReference type="Proteomes" id="UP000253729"/>
    </source>
</evidence>